<proteinExistence type="predicted"/>
<dbReference type="AlphaFoldDB" id="A0A9J6RNK9"/>
<evidence type="ECO:0000313" key="2">
    <source>
        <dbReference type="Proteomes" id="UP001069090"/>
    </source>
</evidence>
<evidence type="ECO:0000313" key="1">
    <source>
        <dbReference type="EMBL" id="MCZ0866084.1"/>
    </source>
</evidence>
<dbReference type="Pfam" id="PF11249">
    <property type="entry name" value="DUF3047"/>
    <property type="match status" value="1"/>
</dbReference>
<dbReference type="Proteomes" id="UP001069090">
    <property type="component" value="Unassembled WGS sequence"/>
</dbReference>
<keyword evidence="2" id="KW-1185">Reference proteome</keyword>
<organism evidence="1 2">
    <name type="scientific">Dasania phycosphaerae</name>
    <dbReference type="NCBI Taxonomy" id="2950436"/>
    <lineage>
        <taxon>Bacteria</taxon>
        <taxon>Pseudomonadati</taxon>
        <taxon>Pseudomonadota</taxon>
        <taxon>Gammaproteobacteria</taxon>
        <taxon>Cellvibrionales</taxon>
        <taxon>Spongiibacteraceae</taxon>
        <taxon>Dasania</taxon>
    </lineage>
</organism>
<name>A0A9J6RNK9_9GAMM</name>
<reference evidence="1 2" key="1">
    <citation type="submission" date="2022-12" db="EMBL/GenBank/DDBJ databases">
        <title>Dasania phycosphaerae sp. nov., isolated from particulate material of the south coast of Korea.</title>
        <authorList>
            <person name="Jiang Y."/>
        </authorList>
    </citation>
    <scope>NUCLEOTIDE SEQUENCE [LARGE SCALE GENOMIC DNA]</scope>
    <source>
        <strain evidence="1 2">GY-19</strain>
    </source>
</reference>
<accession>A0A9J6RNK9</accession>
<dbReference type="InterPro" id="IPR021409">
    <property type="entry name" value="DUF3047"/>
</dbReference>
<dbReference type="EMBL" id="JAPTGG010000010">
    <property type="protein sequence ID" value="MCZ0866084.1"/>
    <property type="molecule type" value="Genomic_DNA"/>
</dbReference>
<protein>
    <submittedName>
        <fullName evidence="1">DUF3047 domain-containing protein</fullName>
    </submittedName>
</protein>
<gene>
    <name evidence="1" type="ORF">O0V09_12800</name>
</gene>
<dbReference type="RefSeq" id="WP_258332238.1">
    <property type="nucleotide sequence ID" value="NZ_JAPTGG010000010.1"/>
</dbReference>
<sequence length="213" mass="24105">MANFRARIWRIVSLLRNFLLLIGAVGIAAEPLPAGWQQRSFVGHTQYRLEQQQGREVILAHSQGTASMLYKEQSIDLRSTPVVRWRWKVAAVYGRFNEREKSGDDYPARFYVVCKTGPLPWQTLALNYVWSSNGLVGERWPNAYTSKAMMIVLRAGAAQVGQWQWEQRNLRADFKQAFGVDVNHLDGYAIMVDGDNTGSTGTAWFGDISFSAN</sequence>
<comment type="caution">
    <text evidence="1">The sequence shown here is derived from an EMBL/GenBank/DDBJ whole genome shotgun (WGS) entry which is preliminary data.</text>
</comment>